<dbReference type="Proteomes" id="UP001642484">
    <property type="component" value="Unassembled WGS sequence"/>
</dbReference>
<accession>A0ABP0RKI0</accession>
<keyword evidence="1" id="KW-0175">Coiled coil</keyword>
<evidence type="ECO:0000256" key="2">
    <source>
        <dbReference type="SAM" id="MobiDB-lite"/>
    </source>
</evidence>
<name>A0ABP0RKI0_9DINO</name>
<gene>
    <name evidence="4" type="ORF">CCMP2556_LOCUS47597</name>
</gene>
<evidence type="ECO:0000313" key="5">
    <source>
        <dbReference type="Proteomes" id="UP001642484"/>
    </source>
</evidence>
<comment type="caution">
    <text evidence="4">The sequence shown here is derived from an EMBL/GenBank/DDBJ whole genome shotgun (WGS) entry which is preliminary data.</text>
</comment>
<dbReference type="EMBL" id="CAXAMN010026139">
    <property type="protein sequence ID" value="CAK9100858.1"/>
    <property type="molecule type" value="Genomic_DNA"/>
</dbReference>
<sequence>MLKAELLTSEPSLRASTSAQKSMHVGAQVITPGTLLLFTMFLAHMSAQSMRAVLQSRQVRRRLHLGLQPSSSHKFISERKASIRAVSSTGRSADATPFDLDVNQLLLPEDSEDRGLAAFAHVQSLLSGWNRQRRKIGKKPEKSFGKPKHEVLKEKYEENRRNLARYRLRPEEVEKIARHDELAAELASLKAHLKDAQVKLLLKKVHSLEQQLWRSGTALVGLSNSMSMMGRGAQRPISAPAMQEAGGVVEIPSSAAVVDPHDPGGSNPEHPVSSKDPVEARGSTGGQDRSRAVIFFPGAIDTLGGRWGWFVEGIIAATLRMEFLHYPVKAGEGIGTRTQRLWMSGLVFLQAVLTVARVVYLYQALGGFFLGLIVILGWHSLKKGLDITMVCLWGLVSSFLLLYDTIGALTGVIMETFHLQFLKVAIIVALPLVEFLSVSFAWELFKEHERAGGLFKPFFSDGSEPPKQIYGADGMSGLGPKQYDGASQYGTSQRDKMTPFHTGYIPQEMHNPTDTASRKQNFACC</sequence>
<feature type="transmembrane region" description="Helical" evidence="3">
    <location>
        <begin position="359"/>
        <end position="378"/>
    </location>
</feature>
<protein>
    <submittedName>
        <fullName evidence="4">Uncharacterized protein</fullName>
    </submittedName>
</protein>
<keyword evidence="3" id="KW-0472">Membrane</keyword>
<evidence type="ECO:0000256" key="1">
    <source>
        <dbReference type="SAM" id="Coils"/>
    </source>
</evidence>
<evidence type="ECO:0000313" key="4">
    <source>
        <dbReference type="EMBL" id="CAK9100858.1"/>
    </source>
</evidence>
<proteinExistence type="predicted"/>
<dbReference type="PROSITE" id="PS50890">
    <property type="entry name" value="PUA"/>
    <property type="match status" value="1"/>
</dbReference>
<reference evidence="4 5" key="1">
    <citation type="submission" date="2024-02" db="EMBL/GenBank/DDBJ databases">
        <authorList>
            <person name="Chen Y."/>
            <person name="Shah S."/>
            <person name="Dougan E. K."/>
            <person name="Thang M."/>
            <person name="Chan C."/>
        </authorList>
    </citation>
    <scope>NUCLEOTIDE SEQUENCE [LARGE SCALE GENOMIC DNA]</scope>
</reference>
<keyword evidence="3" id="KW-0812">Transmembrane</keyword>
<keyword evidence="5" id="KW-1185">Reference proteome</keyword>
<feature type="transmembrane region" description="Helical" evidence="3">
    <location>
        <begin position="420"/>
        <end position="442"/>
    </location>
</feature>
<organism evidence="4 5">
    <name type="scientific">Durusdinium trenchii</name>
    <dbReference type="NCBI Taxonomy" id="1381693"/>
    <lineage>
        <taxon>Eukaryota</taxon>
        <taxon>Sar</taxon>
        <taxon>Alveolata</taxon>
        <taxon>Dinophyceae</taxon>
        <taxon>Suessiales</taxon>
        <taxon>Symbiodiniaceae</taxon>
        <taxon>Durusdinium</taxon>
    </lineage>
</organism>
<evidence type="ECO:0000256" key="3">
    <source>
        <dbReference type="SAM" id="Phobius"/>
    </source>
</evidence>
<feature type="region of interest" description="Disordered" evidence="2">
    <location>
        <begin position="255"/>
        <end position="286"/>
    </location>
</feature>
<feature type="transmembrane region" description="Helical" evidence="3">
    <location>
        <begin position="390"/>
        <end position="414"/>
    </location>
</feature>
<feature type="coiled-coil region" evidence="1">
    <location>
        <begin position="149"/>
        <end position="199"/>
    </location>
</feature>
<keyword evidence="3" id="KW-1133">Transmembrane helix</keyword>